<dbReference type="Proteomes" id="UP000693972">
    <property type="component" value="Unassembled WGS sequence"/>
</dbReference>
<dbReference type="EMBL" id="JAIMBW010000001">
    <property type="protein sequence ID" value="MBY4892921.1"/>
    <property type="molecule type" value="Genomic_DNA"/>
</dbReference>
<gene>
    <name evidence="1" type="ORF">KUL25_09110</name>
    <name evidence="2" type="ORF">KUL25_09115</name>
</gene>
<dbReference type="RefSeq" id="WP_257892666.1">
    <property type="nucleotide sequence ID" value="NZ_JAIMBW010000001.1"/>
</dbReference>
<protein>
    <submittedName>
        <fullName evidence="2">DUF3572 domain-containing protein</fullName>
    </submittedName>
</protein>
<evidence type="ECO:0000313" key="2">
    <source>
        <dbReference type="EMBL" id="QXL89640.1"/>
    </source>
</evidence>
<dbReference type="AlphaFoldDB" id="A0A975TY92"/>
<keyword evidence="3" id="KW-1185">Reference proteome</keyword>
<accession>A0A975TY92</accession>
<proteinExistence type="predicted"/>
<sequence>MQQDFAETRALSLLAWLAGEEEILPQFMGATGVGVDDLRARAGEPEFLASVMDFLLMDDAWVLQGAEATGIAAHDFAMIRAALPGGDLPNWT</sequence>
<evidence type="ECO:0000313" key="1">
    <source>
        <dbReference type="EMBL" id="MBY4892921.1"/>
    </source>
</evidence>
<reference evidence="2 3" key="1">
    <citation type="submission" date="2021-07" db="EMBL/GenBank/DDBJ databases">
        <title>Karlodiniumbacter phycospheric gen. nov., sp. nov., a phycosphere bacterium isolated from karlodinium veneficum.</title>
        <authorList>
            <person name="Peng Y."/>
            <person name="Jiang L."/>
            <person name="Lee J."/>
        </authorList>
    </citation>
    <scope>NUCLEOTIDE SEQUENCE</scope>
    <source>
        <strain evidence="2 3">N5</strain>
    </source>
</reference>
<organism evidence="2">
    <name type="scientific">Gymnodinialimonas phycosphaerae</name>
    <dbReference type="NCBI Taxonomy" id="2841589"/>
    <lineage>
        <taxon>Bacteria</taxon>
        <taxon>Pseudomonadati</taxon>
        <taxon>Pseudomonadota</taxon>
        <taxon>Alphaproteobacteria</taxon>
        <taxon>Rhodobacterales</taxon>
        <taxon>Paracoccaceae</taxon>
        <taxon>Gymnodinialimonas</taxon>
    </lineage>
</organism>
<dbReference type="Pfam" id="PF12096">
    <property type="entry name" value="DUF3572"/>
    <property type="match status" value="1"/>
</dbReference>
<dbReference type="EMBL" id="CP078073">
    <property type="protein sequence ID" value="QXL89640.1"/>
    <property type="molecule type" value="Genomic_DNA"/>
</dbReference>
<name>A0A975TY92_9RHOB</name>
<evidence type="ECO:0000313" key="3">
    <source>
        <dbReference type="Proteomes" id="UP000693972"/>
    </source>
</evidence>
<dbReference type="InterPro" id="IPR021955">
    <property type="entry name" value="DUF3572"/>
</dbReference>